<dbReference type="GeneID" id="75832286"/>
<protein>
    <submittedName>
        <fullName evidence="2">Uncharacterized protein</fullName>
    </submittedName>
</protein>
<reference evidence="2" key="2">
    <citation type="submission" date="2022-07" db="EMBL/GenBank/DDBJ databases">
        <authorList>
            <person name="Goncalves M.F.M."/>
            <person name="Hilario S."/>
            <person name="Van De Peer Y."/>
            <person name="Esteves A.C."/>
            <person name="Alves A."/>
        </authorList>
    </citation>
    <scope>NUCLEOTIDE SEQUENCE</scope>
    <source>
        <strain evidence="2">MUM 19.33</strain>
    </source>
</reference>
<sequence>MTQQPCWSRACPRPAGSPEPVSGKLRTLSHPGSSPPIYWYERLKAEYTGQHAGETLPAGCDPARMARAVPTLNETESVETLEEPLETQRDDYTIEQRMLARVRELTQGHEACEMEQGKWAYQTCKRAGWSPFAEVRAVTLPYDDPNEACESFRAYVPEYFWICVCTMVNDLLPPYAWHFYPRLRRPAAARPLVPKARGMAWLLPDWGFRFCGKRYTLNPGPWTSKEQRFATIIFTGASSIGNSTGFLVLPLNRTLIYQDSKRETITPDNSHLATVTGSYGGMGFNPLSSWDPNVSGVQTMNSPFFAELQQYLIRVLSVLVILIMYYSNVLDDMQSIDEGGYLEYGLPY</sequence>
<comment type="caution">
    <text evidence="2">The sequence shown here is derived from an EMBL/GenBank/DDBJ whole genome shotgun (WGS) entry which is preliminary data.</text>
</comment>
<dbReference type="OrthoDB" id="9986677at2759"/>
<dbReference type="GO" id="GO:0055085">
    <property type="term" value="P:transmembrane transport"/>
    <property type="evidence" value="ECO:0007669"/>
    <property type="project" value="InterPro"/>
</dbReference>
<name>A0A9P9XXM9_9HYPO</name>
<gene>
    <name evidence="2" type="ORF">J7T54_005803</name>
</gene>
<feature type="region of interest" description="Disordered" evidence="1">
    <location>
        <begin position="1"/>
        <end position="30"/>
    </location>
</feature>
<dbReference type="AlphaFoldDB" id="A0A9P9XXM9"/>
<dbReference type="Proteomes" id="UP001055219">
    <property type="component" value="Unassembled WGS sequence"/>
</dbReference>
<dbReference type="EMBL" id="JAGIXG020000042">
    <property type="protein sequence ID" value="KAI6779773.1"/>
    <property type="molecule type" value="Genomic_DNA"/>
</dbReference>
<dbReference type="PANTHER" id="PTHR22601">
    <property type="entry name" value="ISP4 LIKE PROTEIN"/>
    <property type="match status" value="1"/>
</dbReference>
<evidence type="ECO:0000313" key="3">
    <source>
        <dbReference type="Proteomes" id="UP001055219"/>
    </source>
</evidence>
<proteinExistence type="predicted"/>
<dbReference type="InterPro" id="IPR004648">
    <property type="entry name" value="Oligpept_transpt"/>
</dbReference>
<reference evidence="2" key="1">
    <citation type="journal article" date="2021" name="J Fungi (Basel)">
        <title>Genomic and Metabolomic Analyses of the Marine Fungus Emericellopsis cladophorae: Insights into Saltwater Adaptability Mechanisms and Its Biosynthetic Potential.</title>
        <authorList>
            <person name="Goncalves M.F.M."/>
            <person name="Hilario S."/>
            <person name="Van de Peer Y."/>
            <person name="Esteves A.C."/>
            <person name="Alves A."/>
        </authorList>
    </citation>
    <scope>NUCLEOTIDE SEQUENCE</scope>
    <source>
        <strain evidence="2">MUM 19.33</strain>
    </source>
</reference>
<dbReference type="RefSeq" id="XP_051360629.1">
    <property type="nucleotide sequence ID" value="XM_051508343.1"/>
</dbReference>
<evidence type="ECO:0000256" key="1">
    <source>
        <dbReference type="SAM" id="MobiDB-lite"/>
    </source>
</evidence>
<keyword evidence="3" id="KW-1185">Reference proteome</keyword>
<organism evidence="2 3">
    <name type="scientific">Emericellopsis cladophorae</name>
    <dbReference type="NCBI Taxonomy" id="2686198"/>
    <lineage>
        <taxon>Eukaryota</taxon>
        <taxon>Fungi</taxon>
        <taxon>Dikarya</taxon>
        <taxon>Ascomycota</taxon>
        <taxon>Pezizomycotina</taxon>
        <taxon>Sordariomycetes</taxon>
        <taxon>Hypocreomycetidae</taxon>
        <taxon>Hypocreales</taxon>
        <taxon>Bionectriaceae</taxon>
        <taxon>Emericellopsis</taxon>
    </lineage>
</organism>
<evidence type="ECO:0000313" key="2">
    <source>
        <dbReference type="EMBL" id="KAI6779773.1"/>
    </source>
</evidence>
<accession>A0A9P9XXM9</accession>